<reference evidence="2 3" key="1">
    <citation type="submission" date="2019-02" db="EMBL/GenBank/DDBJ databases">
        <title>Deep-cultivation of Planctomycetes and their phenomic and genomic characterization uncovers novel biology.</title>
        <authorList>
            <person name="Wiegand S."/>
            <person name="Jogler M."/>
            <person name="Boedeker C."/>
            <person name="Pinto D."/>
            <person name="Vollmers J."/>
            <person name="Rivas-Marin E."/>
            <person name="Kohn T."/>
            <person name="Peeters S.H."/>
            <person name="Heuer A."/>
            <person name="Rast P."/>
            <person name="Oberbeckmann S."/>
            <person name="Bunk B."/>
            <person name="Jeske O."/>
            <person name="Meyerdierks A."/>
            <person name="Storesund J.E."/>
            <person name="Kallscheuer N."/>
            <person name="Luecker S."/>
            <person name="Lage O.M."/>
            <person name="Pohl T."/>
            <person name="Merkel B.J."/>
            <person name="Hornburger P."/>
            <person name="Mueller R.-W."/>
            <person name="Bruemmer F."/>
            <person name="Labrenz M."/>
            <person name="Spormann A.M."/>
            <person name="Op den Camp H."/>
            <person name="Overmann J."/>
            <person name="Amann R."/>
            <person name="Jetten M.S.M."/>
            <person name="Mascher T."/>
            <person name="Medema M.H."/>
            <person name="Devos D.P."/>
            <person name="Kaster A.-K."/>
            <person name="Ovreas L."/>
            <person name="Rohde M."/>
            <person name="Galperin M.Y."/>
            <person name="Jogler C."/>
        </authorList>
    </citation>
    <scope>NUCLEOTIDE SEQUENCE [LARGE SCALE GENOMIC DNA]</scope>
    <source>
        <strain evidence="2 3">Mal4</strain>
    </source>
</reference>
<dbReference type="KEGG" id="mri:Mal4_28420"/>
<keyword evidence="1" id="KW-0472">Membrane</keyword>
<evidence type="ECO:0000313" key="3">
    <source>
        <dbReference type="Proteomes" id="UP000320496"/>
    </source>
</evidence>
<keyword evidence="1" id="KW-0812">Transmembrane</keyword>
<accession>A0A517Z7Q7</accession>
<dbReference type="EMBL" id="CP036275">
    <property type="protein sequence ID" value="QDU38513.1"/>
    <property type="molecule type" value="Genomic_DNA"/>
</dbReference>
<dbReference type="AlphaFoldDB" id="A0A517Z7Q7"/>
<proteinExistence type="predicted"/>
<dbReference type="Proteomes" id="UP000320496">
    <property type="component" value="Chromosome"/>
</dbReference>
<feature type="transmembrane region" description="Helical" evidence="1">
    <location>
        <begin position="7"/>
        <end position="26"/>
    </location>
</feature>
<evidence type="ECO:0000313" key="2">
    <source>
        <dbReference type="EMBL" id="QDU38513.1"/>
    </source>
</evidence>
<name>A0A517Z7Q7_9PLAN</name>
<keyword evidence="3" id="KW-1185">Reference proteome</keyword>
<sequence>MMNRRAAAIAVGLLVVLNLLVVFYYVRGTRVADDPFDGSGLGDAATVMQYSHPDFQETEQRIAHQIDILEDESLEESLERLNRSGAYYWPGAISEGGAFVLSDHVDPNASITDIERILSSRRFHKVFFELKELGSERSSSLLKTELERALEDYTVRMTEFLEQQNQSTGDAQNQPVVTVTVSFGSFNYEAGESPAVDLTGARLKVLAIVLLMGLHELRSCEPDVDAIVEKALAQHDQFLSQAAGRQQRQMGIITLMQVGLYSPSVLVTGLTGVRPPEAAKDLPAGLSEARSFPLTPYDALASWFDLHRRVNAVQIDDRKGTVDVEAQICTDAAAAHEWLLEAHSGG</sequence>
<evidence type="ECO:0000256" key="1">
    <source>
        <dbReference type="SAM" id="Phobius"/>
    </source>
</evidence>
<gene>
    <name evidence="2" type="ORF">Mal4_28420</name>
</gene>
<protein>
    <submittedName>
        <fullName evidence="2">Uncharacterized protein</fullName>
    </submittedName>
</protein>
<keyword evidence="1" id="KW-1133">Transmembrane helix</keyword>
<organism evidence="2 3">
    <name type="scientific">Maioricimonas rarisocia</name>
    <dbReference type="NCBI Taxonomy" id="2528026"/>
    <lineage>
        <taxon>Bacteria</taxon>
        <taxon>Pseudomonadati</taxon>
        <taxon>Planctomycetota</taxon>
        <taxon>Planctomycetia</taxon>
        <taxon>Planctomycetales</taxon>
        <taxon>Planctomycetaceae</taxon>
        <taxon>Maioricimonas</taxon>
    </lineage>
</organism>
<dbReference type="RefSeq" id="WP_145369787.1">
    <property type="nucleotide sequence ID" value="NZ_CP036275.1"/>
</dbReference>